<dbReference type="GO" id="GO:0008270">
    <property type="term" value="F:zinc ion binding"/>
    <property type="evidence" value="ECO:0007669"/>
    <property type="project" value="InterPro"/>
</dbReference>
<feature type="domain" description="HNH nuclease" evidence="1">
    <location>
        <begin position="167"/>
        <end position="227"/>
    </location>
</feature>
<reference evidence="2 3" key="1">
    <citation type="submission" date="2018-09" db="EMBL/GenBank/DDBJ databases">
        <title>Identification of marine bacteria producing industrial enzymes.</title>
        <authorList>
            <person name="Cheng T.H."/>
            <person name="Saidin J."/>
            <person name="Muhd D.D."/>
            <person name="Isa M.N.M."/>
            <person name="Bakar M.F.A."/>
            <person name="Ismail N."/>
        </authorList>
    </citation>
    <scope>NUCLEOTIDE SEQUENCE [LARGE SCALE GENOMIC DNA]</scope>
    <source>
        <strain evidence="2 3">MNAD 1.6</strain>
    </source>
</reference>
<dbReference type="InterPro" id="IPR002711">
    <property type="entry name" value="HNH"/>
</dbReference>
<dbReference type="SMART" id="SM00507">
    <property type="entry name" value="HNHc"/>
    <property type="match status" value="1"/>
</dbReference>
<dbReference type="CDD" id="cd00085">
    <property type="entry name" value="HNHc"/>
    <property type="match status" value="1"/>
</dbReference>
<dbReference type="InterPro" id="IPR003615">
    <property type="entry name" value="HNH_nuc"/>
</dbReference>
<dbReference type="GO" id="GO:0003676">
    <property type="term" value="F:nucleic acid binding"/>
    <property type="evidence" value="ECO:0007669"/>
    <property type="project" value="InterPro"/>
</dbReference>
<sequence>MQSKRTNDIQSKPRAFNWLKENPGKSILFLEVVNRLNIAYIGSNSGYVDFEPPQYRYNDKKTGEYTIITAKGDGSVKVELMLSDGKWLEPEKFIRSSPDISALIEDMESLKYVSFVFSQQTRDERFKERVKISIEEGSAKRKQRLAKAPKIPRKYYATVALFERNPDVVAEVLERAGDTCELCGATAPFKRKSDGSPYLEVHHKVFLSKGGEDTVENAIALCPNCHREKHFG</sequence>
<dbReference type="Pfam" id="PF01844">
    <property type="entry name" value="HNH"/>
    <property type="match status" value="1"/>
</dbReference>
<dbReference type="RefSeq" id="WP_119852523.1">
    <property type="nucleotide sequence ID" value="NZ_QYSE01000001.1"/>
</dbReference>
<organism evidence="2 3">
    <name type="scientific">Pseudoalteromonas gelatinilytica</name>
    <dbReference type="NCBI Taxonomy" id="1703256"/>
    <lineage>
        <taxon>Bacteria</taxon>
        <taxon>Pseudomonadati</taxon>
        <taxon>Pseudomonadota</taxon>
        <taxon>Gammaproteobacteria</taxon>
        <taxon>Alteromonadales</taxon>
        <taxon>Pseudoalteromonadaceae</taxon>
        <taxon>Pseudoalteromonas</taxon>
    </lineage>
</organism>
<comment type="caution">
    <text evidence="2">The sequence shown here is derived from an EMBL/GenBank/DDBJ whole genome shotgun (WGS) entry which is preliminary data.</text>
</comment>
<dbReference type="AlphaFoldDB" id="A0A3A3EV25"/>
<evidence type="ECO:0000313" key="3">
    <source>
        <dbReference type="Proteomes" id="UP000265938"/>
    </source>
</evidence>
<gene>
    <name evidence="2" type="ORF">D4741_07560</name>
</gene>
<dbReference type="Gene3D" id="1.10.30.50">
    <property type="match status" value="1"/>
</dbReference>
<dbReference type="GO" id="GO:0004519">
    <property type="term" value="F:endonuclease activity"/>
    <property type="evidence" value="ECO:0007669"/>
    <property type="project" value="InterPro"/>
</dbReference>
<accession>A0A3A3EV25</accession>
<name>A0A3A3EV25_9GAMM</name>
<evidence type="ECO:0000313" key="2">
    <source>
        <dbReference type="EMBL" id="RJF37911.1"/>
    </source>
</evidence>
<protein>
    <recommendedName>
        <fullName evidence="1">HNH nuclease domain-containing protein</fullName>
    </recommendedName>
</protein>
<dbReference type="EMBL" id="QYSE01000001">
    <property type="protein sequence ID" value="RJF37911.1"/>
    <property type="molecule type" value="Genomic_DNA"/>
</dbReference>
<proteinExistence type="predicted"/>
<evidence type="ECO:0000259" key="1">
    <source>
        <dbReference type="SMART" id="SM00507"/>
    </source>
</evidence>
<dbReference type="Proteomes" id="UP000265938">
    <property type="component" value="Unassembled WGS sequence"/>
</dbReference>